<dbReference type="AlphaFoldDB" id="A0A498JWG3"/>
<evidence type="ECO:0000313" key="1">
    <source>
        <dbReference type="EMBL" id="RXI00250.1"/>
    </source>
</evidence>
<proteinExistence type="predicted"/>
<comment type="caution">
    <text evidence="1">The sequence shown here is derived from an EMBL/GenBank/DDBJ whole genome shotgun (WGS) entry which is preliminary data.</text>
</comment>
<dbReference type="Proteomes" id="UP000290289">
    <property type="component" value="Chromosome 5"/>
</dbReference>
<dbReference type="EMBL" id="RDQH01000331">
    <property type="protein sequence ID" value="RXI00250.1"/>
    <property type="molecule type" value="Genomic_DNA"/>
</dbReference>
<name>A0A498JWG3_MALDO</name>
<accession>A0A498JWG3</accession>
<organism evidence="1 2">
    <name type="scientific">Malus domestica</name>
    <name type="common">Apple</name>
    <name type="synonym">Pyrus malus</name>
    <dbReference type="NCBI Taxonomy" id="3750"/>
    <lineage>
        <taxon>Eukaryota</taxon>
        <taxon>Viridiplantae</taxon>
        <taxon>Streptophyta</taxon>
        <taxon>Embryophyta</taxon>
        <taxon>Tracheophyta</taxon>
        <taxon>Spermatophyta</taxon>
        <taxon>Magnoliopsida</taxon>
        <taxon>eudicotyledons</taxon>
        <taxon>Gunneridae</taxon>
        <taxon>Pentapetalae</taxon>
        <taxon>rosids</taxon>
        <taxon>fabids</taxon>
        <taxon>Rosales</taxon>
        <taxon>Rosaceae</taxon>
        <taxon>Amygdaloideae</taxon>
        <taxon>Maleae</taxon>
        <taxon>Malus</taxon>
    </lineage>
</organism>
<reference evidence="1 2" key="1">
    <citation type="submission" date="2018-10" db="EMBL/GenBank/DDBJ databases">
        <title>A high-quality apple genome assembly.</title>
        <authorList>
            <person name="Hu J."/>
        </authorList>
    </citation>
    <scope>NUCLEOTIDE SEQUENCE [LARGE SCALE GENOMIC DNA]</scope>
    <source>
        <strain evidence="2">cv. HFTH1</strain>
        <tissue evidence="1">Young leaf</tissue>
    </source>
</reference>
<evidence type="ECO:0000313" key="2">
    <source>
        <dbReference type="Proteomes" id="UP000290289"/>
    </source>
</evidence>
<dbReference type="Gene3D" id="2.40.50.140">
    <property type="entry name" value="Nucleic acid-binding proteins"/>
    <property type="match status" value="1"/>
</dbReference>
<dbReference type="SUPFAM" id="SSF50249">
    <property type="entry name" value="Nucleic acid-binding proteins"/>
    <property type="match status" value="1"/>
</dbReference>
<sequence>MLYPYLNRDDILIEKKSCVLHCGRCCKSFFFFIGPHIVFLHYCCVYKFKSQDLPRFSTCKDHVQILPSSSRKVNEAVLRTARRNDTFLCKASVKRFDTHCNWWYSACLNCVKEMQKDPTTEDLICQKHPNQITTPWYKLPNEFLRLIGQKKIFHLRFENRGNTFNSTDVLINSVSDNAVM</sequence>
<gene>
    <name evidence="1" type="ORF">DVH24_037798</name>
</gene>
<dbReference type="InterPro" id="IPR012340">
    <property type="entry name" value="NA-bd_OB-fold"/>
</dbReference>
<keyword evidence="2" id="KW-1185">Reference proteome</keyword>
<protein>
    <submittedName>
        <fullName evidence="1">Uncharacterized protein</fullName>
    </submittedName>
</protein>